<dbReference type="STRING" id="190721.ACS15_5387"/>
<organism evidence="4 7">
    <name type="scientific">Ralstonia insidiosa</name>
    <dbReference type="NCBI Taxonomy" id="190721"/>
    <lineage>
        <taxon>Bacteria</taxon>
        <taxon>Pseudomonadati</taxon>
        <taxon>Pseudomonadota</taxon>
        <taxon>Betaproteobacteria</taxon>
        <taxon>Burkholderiales</taxon>
        <taxon>Burkholderiaceae</taxon>
        <taxon>Ralstonia</taxon>
    </lineage>
</organism>
<dbReference type="EMBL" id="CP012606">
    <property type="protein sequence ID" value="ANH76796.1"/>
    <property type="molecule type" value="Genomic_DNA"/>
</dbReference>
<dbReference type="GeneID" id="61529260"/>
<name>A0A192A5S8_9RALS</name>
<feature type="transmembrane region" description="Helical" evidence="1">
    <location>
        <begin position="34"/>
        <end position="52"/>
    </location>
</feature>
<gene>
    <name evidence="4" type="ORF">A9Y76_24770</name>
    <name evidence="3" type="ORF">ACS15_5387</name>
    <name evidence="5" type="ORF">HGR00_08735</name>
</gene>
<feature type="signal peptide" evidence="2">
    <location>
        <begin position="1"/>
        <end position="18"/>
    </location>
</feature>
<dbReference type="RefSeq" id="WP_021193238.1">
    <property type="nucleotide sequence ID" value="NZ_CP012606.1"/>
</dbReference>
<reference evidence="7" key="3">
    <citation type="submission" date="2016-06" db="EMBL/GenBank/DDBJ databases">
        <authorList>
            <person name="Xu Y."/>
            <person name="Nagy A."/>
            <person name="Yan X."/>
            <person name="Kim S.W."/>
            <person name="Haley B."/>
            <person name="Liu N.T."/>
            <person name="Nou X."/>
        </authorList>
    </citation>
    <scope>NUCLEOTIDE SEQUENCE [LARGE SCALE GENOMIC DNA]</scope>
    <source>
        <strain evidence="7">ATCC 49129</strain>
    </source>
</reference>
<evidence type="ECO:0000313" key="7">
    <source>
        <dbReference type="Proteomes" id="UP000078572"/>
    </source>
</evidence>
<evidence type="ECO:0000256" key="1">
    <source>
        <dbReference type="SAM" id="Phobius"/>
    </source>
</evidence>
<dbReference type="Proteomes" id="UP000078572">
    <property type="component" value="Chromosome 2"/>
</dbReference>
<dbReference type="EMBL" id="JABBZM010000006">
    <property type="protein sequence ID" value="NMV37995.1"/>
    <property type="molecule type" value="Genomic_DNA"/>
</dbReference>
<reference evidence="5 8" key="4">
    <citation type="submission" date="2020-04" db="EMBL/GenBank/DDBJ databases">
        <title>Ralstonia insidiosa genome sequencing and assembly.</title>
        <authorList>
            <person name="Martins R.C.R."/>
            <person name="Perdigao-Neto L.V."/>
            <person name="Levin A.S.S."/>
            <person name="Costa S.F."/>
        </authorList>
    </citation>
    <scope>NUCLEOTIDE SEQUENCE [LARGE SCALE GENOMIC DNA]</scope>
    <source>
        <strain evidence="5 8">5047</strain>
    </source>
</reference>
<dbReference type="PATRIC" id="fig|190721.6.peg.5330"/>
<dbReference type="Proteomes" id="UP000575469">
    <property type="component" value="Unassembled WGS sequence"/>
</dbReference>
<evidence type="ECO:0000313" key="6">
    <source>
        <dbReference type="Proteomes" id="UP000077927"/>
    </source>
</evidence>
<keyword evidence="1" id="KW-1133">Transmembrane helix</keyword>
<feature type="chain" id="PRO_5044553984" evidence="2">
    <location>
        <begin position="19"/>
        <end position="94"/>
    </location>
</feature>
<evidence type="ECO:0000313" key="8">
    <source>
        <dbReference type="Proteomes" id="UP000575469"/>
    </source>
</evidence>
<sequence>MHGVALLLGLLAAGCLYAASPNQALLAPGSLARGRVLCAAALVMAAIAVVLWNDVLGWAGATIGVLLVVAGGLSLWPMAGAWVQQRRQAAEVRP</sequence>
<proteinExistence type="predicted"/>
<evidence type="ECO:0000313" key="3">
    <source>
        <dbReference type="EMBL" id="ANH76796.1"/>
    </source>
</evidence>
<protein>
    <submittedName>
        <fullName evidence="3">Membrane protein</fullName>
    </submittedName>
</protein>
<reference evidence="3 6" key="1">
    <citation type="submission" date="2015-09" db="EMBL/GenBank/DDBJ databases">
        <authorList>
            <person name="Xu Y."/>
            <person name="Nagy A."/>
            <person name="Liu N.T."/>
            <person name="Nou X."/>
        </authorList>
    </citation>
    <scope>NUCLEOTIDE SEQUENCE [LARGE SCALE GENOMIC DNA]</scope>
    <source>
        <strain evidence="3 6">FC1138</strain>
    </source>
</reference>
<keyword evidence="1" id="KW-0472">Membrane</keyword>
<dbReference type="KEGG" id="rin:ACS15_5387"/>
<evidence type="ECO:0000256" key="2">
    <source>
        <dbReference type="SAM" id="SignalP"/>
    </source>
</evidence>
<dbReference type="AlphaFoldDB" id="A0A192A5S8"/>
<dbReference type="Proteomes" id="UP000077927">
    <property type="component" value="Chromosome 2"/>
</dbReference>
<reference evidence="4" key="2">
    <citation type="submission" date="2016-06" db="EMBL/GenBank/DDBJ databases">
        <authorList>
            <person name="Kjaerup R.B."/>
            <person name="Dalgaard T.S."/>
            <person name="Juul-Madsen H.R."/>
        </authorList>
    </citation>
    <scope>NUCLEOTIDE SEQUENCE [LARGE SCALE GENOMIC DNA]</scope>
    <source>
        <strain evidence="4">ATCC 49129</strain>
    </source>
</reference>
<dbReference type="EMBL" id="CP016023">
    <property type="protein sequence ID" value="ANJ75693.1"/>
    <property type="molecule type" value="Genomic_DNA"/>
</dbReference>
<evidence type="ECO:0000313" key="5">
    <source>
        <dbReference type="EMBL" id="NMV37995.1"/>
    </source>
</evidence>
<feature type="transmembrane region" description="Helical" evidence="1">
    <location>
        <begin position="59"/>
        <end position="79"/>
    </location>
</feature>
<keyword evidence="2" id="KW-0732">Signal</keyword>
<keyword evidence="1" id="KW-0812">Transmembrane</keyword>
<accession>A0A192A5S8</accession>
<evidence type="ECO:0000313" key="4">
    <source>
        <dbReference type="EMBL" id="ANJ75693.1"/>
    </source>
</evidence>
<keyword evidence="7" id="KW-1185">Reference proteome</keyword>